<keyword evidence="1" id="KW-0732">Signal</keyword>
<feature type="domain" description="GH18" evidence="2">
    <location>
        <begin position="34"/>
        <end position="314"/>
    </location>
</feature>
<dbReference type="PROSITE" id="PS51910">
    <property type="entry name" value="GH18_2"/>
    <property type="match status" value="1"/>
</dbReference>
<dbReference type="GO" id="GO:0005975">
    <property type="term" value="P:carbohydrate metabolic process"/>
    <property type="evidence" value="ECO:0007669"/>
    <property type="project" value="InterPro"/>
</dbReference>
<dbReference type="OrthoDB" id="1386908at2759"/>
<dbReference type="EMBL" id="KQ483452">
    <property type="protein sequence ID" value="KYP50597.1"/>
    <property type="molecule type" value="Genomic_DNA"/>
</dbReference>
<feature type="chain" id="PRO_5007588344" evidence="1">
    <location>
        <begin position="28"/>
        <end position="339"/>
    </location>
</feature>
<dbReference type="Gene3D" id="3.20.20.80">
    <property type="entry name" value="Glycosidases"/>
    <property type="match status" value="1"/>
</dbReference>
<gene>
    <name evidence="3" type="ORF">KK1_027655</name>
</gene>
<dbReference type="STRING" id="3821.A0A151S757"/>
<dbReference type="Proteomes" id="UP000075243">
    <property type="component" value="Unassembled WGS sequence"/>
</dbReference>
<dbReference type="SUPFAM" id="SSF51445">
    <property type="entry name" value="(Trans)glycosidases"/>
    <property type="match status" value="1"/>
</dbReference>
<reference evidence="3" key="1">
    <citation type="journal article" date="2012" name="Nat. Biotechnol.">
        <title>Draft genome sequence of pigeonpea (Cajanus cajan), an orphan legume crop of resource-poor farmers.</title>
        <authorList>
            <person name="Varshney R.K."/>
            <person name="Chen W."/>
            <person name="Li Y."/>
            <person name="Bharti A.K."/>
            <person name="Saxena R.K."/>
            <person name="Schlueter J.A."/>
            <person name="Donoghue M.T."/>
            <person name="Azam S."/>
            <person name="Fan G."/>
            <person name="Whaley A.M."/>
            <person name="Farmer A.D."/>
            <person name="Sheridan J."/>
            <person name="Iwata A."/>
            <person name="Tuteja R."/>
            <person name="Penmetsa R.V."/>
            <person name="Wu W."/>
            <person name="Upadhyaya H.D."/>
            <person name="Yang S.P."/>
            <person name="Shah T."/>
            <person name="Saxena K.B."/>
            <person name="Michael T."/>
            <person name="McCombie W.R."/>
            <person name="Yang B."/>
            <person name="Zhang G."/>
            <person name="Yang H."/>
            <person name="Wang J."/>
            <person name="Spillane C."/>
            <person name="Cook D.R."/>
            <person name="May G.D."/>
            <person name="Xu X."/>
            <person name="Jackson S.A."/>
        </authorList>
    </citation>
    <scope>NUCLEOTIDE SEQUENCE [LARGE SCALE GENOMIC DNA]</scope>
</reference>
<dbReference type="InterPro" id="IPR045321">
    <property type="entry name" value="Cts1-like"/>
</dbReference>
<dbReference type="OMA" id="YIWVEFF"/>
<dbReference type="GO" id="GO:0005576">
    <property type="term" value="C:extracellular region"/>
    <property type="evidence" value="ECO:0007669"/>
    <property type="project" value="TreeGrafter"/>
</dbReference>
<organism evidence="3 4">
    <name type="scientific">Cajanus cajan</name>
    <name type="common">Pigeon pea</name>
    <name type="synonym">Cajanus indicus</name>
    <dbReference type="NCBI Taxonomy" id="3821"/>
    <lineage>
        <taxon>Eukaryota</taxon>
        <taxon>Viridiplantae</taxon>
        <taxon>Streptophyta</taxon>
        <taxon>Embryophyta</taxon>
        <taxon>Tracheophyta</taxon>
        <taxon>Spermatophyta</taxon>
        <taxon>Magnoliopsida</taxon>
        <taxon>eudicotyledons</taxon>
        <taxon>Gunneridae</taxon>
        <taxon>Pentapetalae</taxon>
        <taxon>rosids</taxon>
        <taxon>fabids</taxon>
        <taxon>Fabales</taxon>
        <taxon>Fabaceae</taxon>
        <taxon>Papilionoideae</taxon>
        <taxon>50 kb inversion clade</taxon>
        <taxon>NPAAA clade</taxon>
        <taxon>indigoferoid/millettioid clade</taxon>
        <taxon>Phaseoleae</taxon>
        <taxon>Cajanus</taxon>
    </lineage>
</organism>
<keyword evidence="4" id="KW-1185">Reference proteome</keyword>
<sequence>MAIPKQLSTTLLLLALATLSFTTTSNAADCSGAGAISVYWGQRPSDQDESTLQSACETGNYKIVILESLIVHDDGTTPELNLAGHCGSSTNPCTKLQPEIEYCQQKGIKVILSIGQDRPTLKTGNRHYRSAEAAQELATYLLENYLSGKAGPLGNVALDGIDIADVADGDNLKWDEVVTAINASTTARKIYLSASPQCVYPDYYLGKAIETGLFDYIWVEFFNPNPDCIYANNDASKLLSAWNTWTKNVPSSSIFLGLAASEDVVGYVAPEVVVSEILPSVKLASNYGGVMIWDRYSDKQSDYSTKIKDSVGKDCKCVCDGDAFASKSFYGLGSKSLPL</sequence>
<evidence type="ECO:0000313" key="3">
    <source>
        <dbReference type="EMBL" id="KYP50597.1"/>
    </source>
</evidence>
<dbReference type="Gramene" id="C.cajan_27295.t">
    <property type="protein sequence ID" value="C.cajan_27295.t.cds1"/>
    <property type="gene ID" value="C.cajan_27295"/>
</dbReference>
<evidence type="ECO:0000259" key="2">
    <source>
        <dbReference type="PROSITE" id="PS51910"/>
    </source>
</evidence>
<dbReference type="InterPro" id="IPR050542">
    <property type="entry name" value="Glycosyl_Hydrlase18_Chitinase"/>
</dbReference>
<dbReference type="InterPro" id="IPR017853">
    <property type="entry name" value="GH"/>
</dbReference>
<dbReference type="InterPro" id="IPR001223">
    <property type="entry name" value="Glyco_hydro18_cat"/>
</dbReference>
<protein>
    <submittedName>
        <fullName evidence="3">Acidic endochitinase</fullName>
    </submittedName>
</protein>
<dbReference type="PANTHER" id="PTHR45708">
    <property type="entry name" value="ENDOCHITINASE"/>
    <property type="match status" value="1"/>
</dbReference>
<evidence type="ECO:0000256" key="1">
    <source>
        <dbReference type="SAM" id="SignalP"/>
    </source>
</evidence>
<name>A0A151S757_CAJCA</name>
<accession>A0A151S757</accession>
<dbReference type="PANTHER" id="PTHR45708:SF31">
    <property type="entry name" value="III ACIDIC ENDOCHITINASE, PUTATIVE-RELATED"/>
    <property type="match status" value="1"/>
</dbReference>
<evidence type="ECO:0000313" key="4">
    <source>
        <dbReference type="Proteomes" id="UP000075243"/>
    </source>
</evidence>
<feature type="signal peptide" evidence="1">
    <location>
        <begin position="1"/>
        <end position="27"/>
    </location>
</feature>
<dbReference type="CDD" id="cd02877">
    <property type="entry name" value="GH18_hevamine_XipI_class_III"/>
    <property type="match status" value="1"/>
</dbReference>
<proteinExistence type="predicted"/>
<dbReference type="GO" id="GO:0004568">
    <property type="term" value="F:chitinase activity"/>
    <property type="evidence" value="ECO:0007669"/>
    <property type="project" value="TreeGrafter"/>
</dbReference>
<dbReference type="Pfam" id="PF00704">
    <property type="entry name" value="Glyco_hydro_18"/>
    <property type="match status" value="1"/>
</dbReference>
<dbReference type="AlphaFoldDB" id="A0A151S757"/>